<dbReference type="PROSITE" id="PS50995">
    <property type="entry name" value="HTH_MARR_2"/>
    <property type="match status" value="1"/>
</dbReference>
<name>A0A368VNG2_9BACL</name>
<dbReference type="InterPro" id="IPR036388">
    <property type="entry name" value="WH-like_DNA-bd_sf"/>
</dbReference>
<dbReference type="Pfam" id="PF01047">
    <property type="entry name" value="MarR"/>
    <property type="match status" value="1"/>
</dbReference>
<dbReference type="InterPro" id="IPR036390">
    <property type="entry name" value="WH_DNA-bd_sf"/>
</dbReference>
<evidence type="ECO:0000259" key="4">
    <source>
        <dbReference type="PROSITE" id="PS50995"/>
    </source>
</evidence>
<dbReference type="RefSeq" id="WP_245976566.1">
    <property type="nucleotide sequence ID" value="NZ_QPJD01000017.1"/>
</dbReference>
<evidence type="ECO:0000256" key="1">
    <source>
        <dbReference type="ARBA" id="ARBA00023015"/>
    </source>
</evidence>
<dbReference type="Proteomes" id="UP000252415">
    <property type="component" value="Unassembled WGS sequence"/>
</dbReference>
<dbReference type="SUPFAM" id="SSF46785">
    <property type="entry name" value="Winged helix' DNA-binding domain"/>
    <property type="match status" value="1"/>
</dbReference>
<evidence type="ECO:0000256" key="2">
    <source>
        <dbReference type="ARBA" id="ARBA00023125"/>
    </source>
</evidence>
<organism evidence="5 6">
    <name type="scientific">Paenibacillus prosopidis</name>
    <dbReference type="NCBI Taxonomy" id="630520"/>
    <lineage>
        <taxon>Bacteria</taxon>
        <taxon>Bacillati</taxon>
        <taxon>Bacillota</taxon>
        <taxon>Bacilli</taxon>
        <taxon>Bacillales</taxon>
        <taxon>Paenibacillaceae</taxon>
        <taxon>Paenibacillus</taxon>
    </lineage>
</organism>
<dbReference type="Gene3D" id="1.10.10.10">
    <property type="entry name" value="Winged helix-like DNA-binding domain superfamily/Winged helix DNA-binding domain"/>
    <property type="match status" value="1"/>
</dbReference>
<keyword evidence="1" id="KW-0805">Transcription regulation</keyword>
<reference evidence="5 6" key="1">
    <citation type="submission" date="2018-07" db="EMBL/GenBank/DDBJ databases">
        <title>Genomic Encyclopedia of Type Strains, Phase III (KMG-III): the genomes of soil and plant-associated and newly described type strains.</title>
        <authorList>
            <person name="Whitman W."/>
        </authorList>
    </citation>
    <scope>NUCLEOTIDE SEQUENCE [LARGE SCALE GENOMIC DNA]</scope>
    <source>
        <strain evidence="5 6">CECT 7506</strain>
    </source>
</reference>
<protein>
    <submittedName>
        <fullName evidence="5">MarR family transcriptional regulator</fullName>
    </submittedName>
</protein>
<keyword evidence="3" id="KW-0804">Transcription</keyword>
<sequence>MTSTQYVYILVFMREHNSTSDFSGTADYTAECACLNLRKASRFITSLYDEYLRPVGLRATQLSILMALEQAGSVTITSLSEILLMDRTTLPRDLKPLERQGWVSVTEGEDRRKRFIALTPDGRNLLKRALPLWEQAQIRIRDYMGDDPYKGLLGQLSDIVKLNRRD</sequence>
<dbReference type="GO" id="GO:0003677">
    <property type="term" value="F:DNA binding"/>
    <property type="evidence" value="ECO:0007669"/>
    <property type="project" value="UniProtKB-KW"/>
</dbReference>
<evidence type="ECO:0000256" key="3">
    <source>
        <dbReference type="ARBA" id="ARBA00023163"/>
    </source>
</evidence>
<evidence type="ECO:0000313" key="5">
    <source>
        <dbReference type="EMBL" id="RCW42402.1"/>
    </source>
</evidence>
<dbReference type="AlphaFoldDB" id="A0A368VNG2"/>
<gene>
    <name evidence="5" type="ORF">DFP97_117126</name>
</gene>
<proteinExistence type="predicted"/>
<evidence type="ECO:0000313" key="6">
    <source>
        <dbReference type="Proteomes" id="UP000252415"/>
    </source>
</evidence>
<keyword evidence="6" id="KW-1185">Reference proteome</keyword>
<dbReference type="InterPro" id="IPR000835">
    <property type="entry name" value="HTH_MarR-typ"/>
</dbReference>
<dbReference type="GO" id="GO:0003700">
    <property type="term" value="F:DNA-binding transcription factor activity"/>
    <property type="evidence" value="ECO:0007669"/>
    <property type="project" value="InterPro"/>
</dbReference>
<dbReference type="PANTHER" id="PTHR42756">
    <property type="entry name" value="TRANSCRIPTIONAL REGULATOR, MARR"/>
    <property type="match status" value="1"/>
</dbReference>
<dbReference type="PANTHER" id="PTHR42756:SF1">
    <property type="entry name" value="TRANSCRIPTIONAL REPRESSOR OF EMRAB OPERON"/>
    <property type="match status" value="1"/>
</dbReference>
<dbReference type="SMART" id="SM00347">
    <property type="entry name" value="HTH_MARR"/>
    <property type="match status" value="1"/>
</dbReference>
<keyword evidence="2" id="KW-0238">DNA-binding</keyword>
<dbReference type="EMBL" id="QPJD01000017">
    <property type="protein sequence ID" value="RCW42402.1"/>
    <property type="molecule type" value="Genomic_DNA"/>
</dbReference>
<comment type="caution">
    <text evidence="5">The sequence shown here is derived from an EMBL/GenBank/DDBJ whole genome shotgun (WGS) entry which is preliminary data.</text>
</comment>
<feature type="domain" description="HTH marR-type" evidence="4">
    <location>
        <begin position="30"/>
        <end position="161"/>
    </location>
</feature>
<accession>A0A368VNG2</accession>